<dbReference type="RefSeq" id="WP_191317449.1">
    <property type="nucleotide sequence ID" value="NZ_BNCG01000001.1"/>
</dbReference>
<dbReference type="PRINTS" id="PR00096">
    <property type="entry name" value="GATASE"/>
</dbReference>
<evidence type="ECO:0000259" key="2">
    <source>
        <dbReference type="Pfam" id="PF00117"/>
    </source>
</evidence>
<dbReference type="PANTHER" id="PTHR43418">
    <property type="entry name" value="MULTIFUNCTIONAL TRYPTOPHAN BIOSYNTHESIS PROTEIN-RELATED"/>
    <property type="match status" value="1"/>
</dbReference>
<protein>
    <submittedName>
        <fullName evidence="3">Anthranilate synthase component II</fullName>
    </submittedName>
</protein>
<accession>A0ABV7UE35</accession>
<dbReference type="Pfam" id="PF00117">
    <property type="entry name" value="GATase"/>
    <property type="match status" value="1"/>
</dbReference>
<feature type="domain" description="Glutamine amidotransferase" evidence="2">
    <location>
        <begin position="3"/>
        <end position="190"/>
    </location>
</feature>
<reference evidence="4" key="1">
    <citation type="journal article" date="2019" name="Int. J. Syst. Evol. Microbiol.">
        <title>The Global Catalogue of Microorganisms (GCM) 10K type strain sequencing project: providing services to taxonomists for standard genome sequencing and annotation.</title>
        <authorList>
            <consortium name="The Broad Institute Genomics Platform"/>
            <consortium name="The Broad Institute Genome Sequencing Center for Infectious Disease"/>
            <person name="Wu L."/>
            <person name="Ma J."/>
        </authorList>
    </citation>
    <scope>NUCLEOTIDE SEQUENCE [LARGE SCALE GENOMIC DNA]</scope>
    <source>
        <strain evidence="4">KCTC 42282</strain>
    </source>
</reference>
<dbReference type="PRINTS" id="PR00099">
    <property type="entry name" value="CPSGATASE"/>
</dbReference>
<evidence type="ECO:0000313" key="3">
    <source>
        <dbReference type="EMBL" id="MFC3636482.1"/>
    </source>
</evidence>
<keyword evidence="1" id="KW-0315">Glutamine amidotransferase</keyword>
<dbReference type="PRINTS" id="PR00097">
    <property type="entry name" value="ANTSNTHASEII"/>
</dbReference>
<evidence type="ECO:0000313" key="4">
    <source>
        <dbReference type="Proteomes" id="UP001595704"/>
    </source>
</evidence>
<sequence>MLLIIDNYDSFVFNIARYCEELGTPTRIVRNDAIAPGEIAAMHAAGAIDGVLLSPGPCTPDEAGVSLAVARELSGRTPILGVCLGHQCIGAAFGGVIARAREPLHGRATAIRHRGQGLFAGLPTPLTVGRYHSLVVEERPAMAEHLRVDARSPQGEIMALSHVRHPTFGVQFHPESVLTRHGHALLANFIRLAAAWRRA</sequence>
<dbReference type="PANTHER" id="PTHR43418:SF4">
    <property type="entry name" value="MULTIFUNCTIONAL TRYPTOPHAN BIOSYNTHESIS PROTEIN"/>
    <property type="match status" value="1"/>
</dbReference>
<dbReference type="SUPFAM" id="SSF52317">
    <property type="entry name" value="Class I glutamine amidotransferase-like"/>
    <property type="match status" value="1"/>
</dbReference>
<dbReference type="InterPro" id="IPR029062">
    <property type="entry name" value="Class_I_gatase-like"/>
</dbReference>
<dbReference type="NCBIfam" id="TIGR00566">
    <property type="entry name" value="trpG_papA"/>
    <property type="match status" value="1"/>
</dbReference>
<gene>
    <name evidence="3" type="ORF">ACFONL_03655</name>
</gene>
<dbReference type="PROSITE" id="PS51273">
    <property type="entry name" value="GATASE_TYPE_1"/>
    <property type="match status" value="1"/>
</dbReference>
<evidence type="ECO:0000256" key="1">
    <source>
        <dbReference type="ARBA" id="ARBA00022962"/>
    </source>
</evidence>
<dbReference type="InterPro" id="IPR050472">
    <property type="entry name" value="Anth_synth/Amidotransfase"/>
</dbReference>
<proteinExistence type="predicted"/>
<dbReference type="CDD" id="cd01743">
    <property type="entry name" value="GATase1_Anthranilate_Synthase"/>
    <property type="match status" value="1"/>
</dbReference>
<dbReference type="InterPro" id="IPR006221">
    <property type="entry name" value="TrpG/PapA_dom"/>
</dbReference>
<name>A0ABV7UE35_9HYPH</name>
<dbReference type="InterPro" id="IPR017926">
    <property type="entry name" value="GATASE"/>
</dbReference>
<dbReference type="Proteomes" id="UP001595704">
    <property type="component" value="Unassembled WGS sequence"/>
</dbReference>
<keyword evidence="4" id="KW-1185">Reference proteome</keyword>
<dbReference type="Gene3D" id="3.40.50.880">
    <property type="match status" value="1"/>
</dbReference>
<organism evidence="3 4">
    <name type="scientific">Camelimonas fluminis</name>
    <dbReference type="NCBI Taxonomy" id="1576911"/>
    <lineage>
        <taxon>Bacteria</taxon>
        <taxon>Pseudomonadati</taxon>
        <taxon>Pseudomonadota</taxon>
        <taxon>Alphaproteobacteria</taxon>
        <taxon>Hyphomicrobiales</taxon>
        <taxon>Chelatococcaceae</taxon>
        <taxon>Camelimonas</taxon>
    </lineage>
</organism>
<dbReference type="EMBL" id="JBHRYC010000023">
    <property type="protein sequence ID" value="MFC3636482.1"/>
    <property type="molecule type" value="Genomic_DNA"/>
</dbReference>
<comment type="caution">
    <text evidence="3">The sequence shown here is derived from an EMBL/GenBank/DDBJ whole genome shotgun (WGS) entry which is preliminary data.</text>
</comment>